<proteinExistence type="inferred from homology"/>
<keyword evidence="2" id="KW-0805">Transcription regulation</keyword>
<evidence type="ECO:0000256" key="4">
    <source>
        <dbReference type="ARBA" id="ARBA00023163"/>
    </source>
</evidence>
<dbReference type="InterPro" id="IPR036390">
    <property type="entry name" value="WH_DNA-bd_sf"/>
</dbReference>
<dbReference type="Pfam" id="PF03965">
    <property type="entry name" value="Penicillinase_R"/>
    <property type="match status" value="1"/>
</dbReference>
<evidence type="ECO:0000256" key="3">
    <source>
        <dbReference type="ARBA" id="ARBA00023125"/>
    </source>
</evidence>
<keyword evidence="6" id="KW-1185">Reference proteome</keyword>
<dbReference type="InterPro" id="IPR036388">
    <property type="entry name" value="WH-like_DNA-bd_sf"/>
</dbReference>
<keyword evidence="4" id="KW-0804">Transcription</keyword>
<dbReference type="InterPro" id="IPR005650">
    <property type="entry name" value="BlaI_family"/>
</dbReference>
<protein>
    <submittedName>
        <fullName evidence="5">BlaI/MecI/CopY family transcriptional regulator</fullName>
    </submittedName>
</protein>
<dbReference type="Gene3D" id="1.10.10.10">
    <property type="entry name" value="Winged helix-like DNA-binding domain superfamily/Winged helix DNA-binding domain"/>
    <property type="match status" value="1"/>
</dbReference>
<sequence length="122" mass="13559">MVERIGEGELAVMEVLWDTAPLSAAEVVARLGPDRDWSDSTVKTMLARLVAKGALAHEEDGRRYRYRPMLARDAYARTETRRLADRLFGGRAAPLVAHLAEAQTLSEEDIAELDALVQALRK</sequence>
<dbReference type="RefSeq" id="WP_252166412.1">
    <property type="nucleotide sequence ID" value="NZ_CP084930.1"/>
</dbReference>
<dbReference type="EMBL" id="CP084930">
    <property type="protein sequence ID" value="USI72605.1"/>
    <property type="molecule type" value="Genomic_DNA"/>
</dbReference>
<evidence type="ECO:0000256" key="1">
    <source>
        <dbReference type="ARBA" id="ARBA00011046"/>
    </source>
</evidence>
<evidence type="ECO:0000313" key="6">
    <source>
        <dbReference type="Proteomes" id="UP001056937"/>
    </source>
</evidence>
<evidence type="ECO:0000313" key="5">
    <source>
        <dbReference type="EMBL" id="USI72605.1"/>
    </source>
</evidence>
<accession>A0ABY4X7J2</accession>
<organism evidence="5 6">
    <name type="scientific">Sphingomonas morindae</name>
    <dbReference type="NCBI Taxonomy" id="1541170"/>
    <lineage>
        <taxon>Bacteria</taxon>
        <taxon>Pseudomonadati</taxon>
        <taxon>Pseudomonadota</taxon>
        <taxon>Alphaproteobacteria</taxon>
        <taxon>Sphingomonadales</taxon>
        <taxon>Sphingomonadaceae</taxon>
        <taxon>Sphingomonas</taxon>
    </lineage>
</organism>
<comment type="similarity">
    <text evidence="1">Belongs to the BlaI transcriptional regulatory family.</text>
</comment>
<dbReference type="PIRSF" id="PIRSF019455">
    <property type="entry name" value="CopR_AtkY"/>
    <property type="match status" value="1"/>
</dbReference>
<evidence type="ECO:0000256" key="2">
    <source>
        <dbReference type="ARBA" id="ARBA00023015"/>
    </source>
</evidence>
<dbReference type="SUPFAM" id="SSF46785">
    <property type="entry name" value="Winged helix' DNA-binding domain"/>
    <property type="match status" value="1"/>
</dbReference>
<reference evidence="5" key="1">
    <citation type="journal article" date="2022" name="Toxins">
        <title>Genomic Analysis of Sphingopyxis sp. USTB-05 for Biodegrading Cyanobacterial Hepatotoxins.</title>
        <authorList>
            <person name="Liu C."/>
            <person name="Xu Q."/>
            <person name="Zhao Z."/>
            <person name="Zhang H."/>
            <person name="Liu X."/>
            <person name="Yin C."/>
            <person name="Liu Y."/>
            <person name="Yan H."/>
        </authorList>
    </citation>
    <scope>NUCLEOTIDE SEQUENCE</scope>
    <source>
        <strain evidence="5">NBD5</strain>
    </source>
</reference>
<dbReference type="Gene3D" id="1.10.4040.10">
    <property type="entry name" value="Penicillinase repressor domain"/>
    <property type="match status" value="1"/>
</dbReference>
<keyword evidence="3" id="KW-0238">DNA-binding</keyword>
<dbReference type="Proteomes" id="UP001056937">
    <property type="component" value="Chromosome 1"/>
</dbReference>
<name>A0ABY4X7J2_9SPHN</name>
<gene>
    <name evidence="5" type="ORF">LHA26_15160</name>
</gene>